<feature type="domain" description="Cyclic nucleotide-binding" evidence="10">
    <location>
        <begin position="20"/>
        <end position="152"/>
    </location>
</feature>
<comment type="subcellular location">
    <subcellularLocation>
        <location evidence="1">Membrane</location>
    </subcellularLocation>
</comment>
<evidence type="ECO:0000256" key="9">
    <source>
        <dbReference type="PROSITE-ProRule" id="PRU01161"/>
    </source>
</evidence>
<dbReference type="InterPro" id="IPR014710">
    <property type="entry name" value="RmlC-like_jellyroll"/>
</dbReference>
<dbReference type="EMBL" id="AWFH01000012">
    <property type="protein sequence ID" value="KCZ61641.1"/>
    <property type="molecule type" value="Genomic_DNA"/>
</dbReference>
<dbReference type="GO" id="GO:0004622">
    <property type="term" value="F:phosphatidylcholine lysophospholipase activity"/>
    <property type="evidence" value="ECO:0007669"/>
    <property type="project" value="UniProtKB-ARBA"/>
</dbReference>
<organism evidence="12 13">
    <name type="scientific">Hyphomonas atlantica</name>
    <dbReference type="NCBI Taxonomy" id="1280948"/>
    <lineage>
        <taxon>Bacteria</taxon>
        <taxon>Pseudomonadati</taxon>
        <taxon>Pseudomonadota</taxon>
        <taxon>Alphaproteobacteria</taxon>
        <taxon>Hyphomonadales</taxon>
        <taxon>Hyphomonadaceae</taxon>
        <taxon>Hyphomonas</taxon>
    </lineage>
</organism>
<dbReference type="CDD" id="cd07205">
    <property type="entry name" value="Pat_PNPLA6_PNPLA7_NTE1_like"/>
    <property type="match status" value="1"/>
</dbReference>
<protein>
    <recommendedName>
        <fullName evidence="14">Cyclic nucleotide-binding protein</fullName>
    </recommendedName>
</protein>
<reference evidence="12 13" key="1">
    <citation type="journal article" date="2014" name="Antonie Van Leeuwenhoek">
        <title>Hyphomonas beringensis sp. nov. and Hyphomonas chukchiensis sp. nov., isolated from surface seawater of the Bering Sea and Chukchi Sea.</title>
        <authorList>
            <person name="Li C."/>
            <person name="Lai Q."/>
            <person name="Li G."/>
            <person name="Dong C."/>
            <person name="Wang J."/>
            <person name="Liao Y."/>
            <person name="Shao Z."/>
        </authorList>
    </citation>
    <scope>NUCLEOTIDE SEQUENCE [LARGE SCALE GENOMIC DNA]</scope>
    <source>
        <strain evidence="12 13">22II1-22F38</strain>
    </source>
</reference>
<sequence>MGMFTNMGFDITPRLRAIEFLKDVPRRAMRAAGKEAKWFSIPAGKPLYLAGEAADTLYFVLSGTLGIFREGPHAKTEFIGHIRSGEPAGEMSLFLGGVDLTGDGQPNDAPHTSSVYALRDTEVVGVSRKGWDRMVRAEPELLESMIRVILQRLGKSGDRVASAAPKVYTLVATSPTIDLKLRARSLKQALERLGRKAIIVDESMGDERPAAYFDELERTHDVVILISAIGDNAWFRLSMRQADRIWVVGRADARPSNPLMPDDESPARAMKLVDVVLLHHGDQRRGAKPAEWVAASGATRVFHWNQVEGNDCDRLARIMAGVSVGLILSGGGARAYSHIGAVKAMREMGIPIDFTGGASMGSVVAACVAMGWSDAEIELRIRKAFVESNPLGDYHLPVVGMVKGARVNARLKEHFGEAEIGDLHLPFFCTSTNLTSGATRIHREGLLRHALRATISLPGILPPVVDGQDLLVDGAVLNNFPADIMRDMHRGFVIGSDVTRQPENMDLAEFRDPPGFFRWVFNNGFSSPPPIAGLLMRTATIRADTKFGHDMADVLVLPQLADVQLRDWDAYDETVEAGYVATMKAFEGKKIKELCCPA</sequence>
<evidence type="ECO:0008006" key="14">
    <source>
        <dbReference type="Google" id="ProtNLM"/>
    </source>
</evidence>
<dbReference type="SUPFAM" id="SSF51206">
    <property type="entry name" value="cAMP-binding domain-like"/>
    <property type="match status" value="1"/>
</dbReference>
<dbReference type="SUPFAM" id="SSF52151">
    <property type="entry name" value="FabD/lysophospholipase-like"/>
    <property type="match status" value="1"/>
</dbReference>
<evidence type="ECO:0000256" key="4">
    <source>
        <dbReference type="ARBA" id="ARBA00022801"/>
    </source>
</evidence>
<evidence type="ECO:0000256" key="8">
    <source>
        <dbReference type="ARBA" id="ARBA00023136"/>
    </source>
</evidence>
<dbReference type="Gene3D" id="3.40.1090.10">
    <property type="entry name" value="Cytosolic phospholipase A2 catalytic domain"/>
    <property type="match status" value="2"/>
</dbReference>
<feature type="active site" description="Nucleophile" evidence="9">
    <location>
        <position position="359"/>
    </location>
</feature>
<dbReference type="Pfam" id="PF00027">
    <property type="entry name" value="cNMP_binding"/>
    <property type="match status" value="1"/>
</dbReference>
<feature type="short sequence motif" description="GXSXG" evidence="9">
    <location>
        <begin position="357"/>
        <end position="361"/>
    </location>
</feature>
<dbReference type="Pfam" id="PF01734">
    <property type="entry name" value="Patatin"/>
    <property type="match status" value="1"/>
</dbReference>
<keyword evidence="4 9" id="KW-0378">Hydrolase</keyword>
<dbReference type="InterPro" id="IPR000595">
    <property type="entry name" value="cNMP-bd_dom"/>
</dbReference>
<dbReference type="InterPro" id="IPR056556">
    <property type="entry name" value="NTE1_P-loop_dom"/>
</dbReference>
<feature type="domain" description="PNPLA" evidence="11">
    <location>
        <begin position="326"/>
        <end position="486"/>
    </location>
</feature>
<dbReference type="Gene3D" id="2.60.120.10">
    <property type="entry name" value="Jelly Rolls"/>
    <property type="match status" value="1"/>
</dbReference>
<keyword evidence="5 9" id="KW-0442">Lipid degradation</keyword>
<evidence type="ECO:0000259" key="10">
    <source>
        <dbReference type="PROSITE" id="PS50042"/>
    </source>
</evidence>
<comment type="caution">
    <text evidence="9">Lacks conserved residue(s) required for the propagation of feature annotation.</text>
</comment>
<evidence type="ECO:0000256" key="3">
    <source>
        <dbReference type="ARBA" id="ARBA00022692"/>
    </source>
</evidence>
<keyword evidence="8" id="KW-0472">Membrane</keyword>
<dbReference type="InterPro" id="IPR002641">
    <property type="entry name" value="PNPLA_dom"/>
</dbReference>
<dbReference type="PANTHER" id="PTHR14226">
    <property type="entry name" value="NEUROPATHY TARGET ESTERASE/SWISS CHEESE D.MELANOGASTER"/>
    <property type="match status" value="1"/>
</dbReference>
<accession>A0A059E1S8</accession>
<proteinExistence type="inferred from homology"/>
<evidence type="ECO:0000256" key="5">
    <source>
        <dbReference type="ARBA" id="ARBA00022963"/>
    </source>
</evidence>
<dbReference type="PROSITE" id="PS50042">
    <property type="entry name" value="CNMP_BINDING_3"/>
    <property type="match status" value="1"/>
</dbReference>
<evidence type="ECO:0000313" key="12">
    <source>
        <dbReference type="EMBL" id="KCZ61641.1"/>
    </source>
</evidence>
<evidence type="ECO:0000256" key="7">
    <source>
        <dbReference type="ARBA" id="ARBA00023098"/>
    </source>
</evidence>
<dbReference type="GO" id="GO:0016020">
    <property type="term" value="C:membrane"/>
    <property type="evidence" value="ECO:0007669"/>
    <property type="project" value="UniProtKB-SubCell"/>
</dbReference>
<dbReference type="InterPro" id="IPR050301">
    <property type="entry name" value="NTE"/>
</dbReference>
<evidence type="ECO:0000256" key="1">
    <source>
        <dbReference type="ARBA" id="ARBA00004370"/>
    </source>
</evidence>
<gene>
    <name evidence="12" type="ORF">HY36_03600</name>
</gene>
<evidence type="ECO:0000256" key="2">
    <source>
        <dbReference type="ARBA" id="ARBA00006636"/>
    </source>
</evidence>
<dbReference type="InterPro" id="IPR018490">
    <property type="entry name" value="cNMP-bd_dom_sf"/>
</dbReference>
<comment type="similarity">
    <text evidence="2">Belongs to the NTE family.</text>
</comment>
<dbReference type="STRING" id="1280948.HY36_03600"/>
<dbReference type="Pfam" id="PF24179">
    <property type="entry name" value="NTE_Ploop"/>
    <property type="match status" value="1"/>
</dbReference>
<evidence type="ECO:0000256" key="6">
    <source>
        <dbReference type="ARBA" id="ARBA00022989"/>
    </source>
</evidence>
<dbReference type="PATRIC" id="fig|1280948.3.peg.1550"/>
<dbReference type="SMART" id="SM00100">
    <property type="entry name" value="cNMP"/>
    <property type="match status" value="1"/>
</dbReference>
<dbReference type="PROSITE" id="PS51635">
    <property type="entry name" value="PNPLA"/>
    <property type="match status" value="1"/>
</dbReference>
<dbReference type="eggNOG" id="COG0664">
    <property type="taxonomic scope" value="Bacteria"/>
</dbReference>
<dbReference type="GO" id="GO:0016042">
    <property type="term" value="P:lipid catabolic process"/>
    <property type="evidence" value="ECO:0007669"/>
    <property type="project" value="UniProtKB-UniRule"/>
</dbReference>
<dbReference type="PANTHER" id="PTHR14226:SF29">
    <property type="entry name" value="NEUROPATHY TARGET ESTERASE SWS"/>
    <property type="match status" value="1"/>
</dbReference>
<dbReference type="CDD" id="cd00038">
    <property type="entry name" value="CAP_ED"/>
    <property type="match status" value="1"/>
</dbReference>
<dbReference type="Proteomes" id="UP000024547">
    <property type="component" value="Unassembled WGS sequence"/>
</dbReference>
<keyword evidence="13" id="KW-1185">Reference proteome</keyword>
<keyword evidence="6" id="KW-1133">Transmembrane helix</keyword>
<name>A0A059E1S8_9PROT</name>
<dbReference type="InterPro" id="IPR016035">
    <property type="entry name" value="Acyl_Trfase/lysoPLipase"/>
</dbReference>
<dbReference type="eggNOG" id="COG1752">
    <property type="taxonomic scope" value="Bacteria"/>
</dbReference>
<feature type="short sequence motif" description="DGA/G" evidence="9">
    <location>
        <begin position="473"/>
        <end position="475"/>
    </location>
</feature>
<dbReference type="RefSeq" id="WP_051602614.1">
    <property type="nucleotide sequence ID" value="NZ_AWFH01000012.1"/>
</dbReference>
<dbReference type="AlphaFoldDB" id="A0A059E1S8"/>
<keyword evidence="3" id="KW-0812">Transmembrane</keyword>
<evidence type="ECO:0000259" key="11">
    <source>
        <dbReference type="PROSITE" id="PS51635"/>
    </source>
</evidence>
<comment type="caution">
    <text evidence="12">The sequence shown here is derived from an EMBL/GenBank/DDBJ whole genome shotgun (WGS) entry which is preliminary data.</text>
</comment>
<keyword evidence="7 9" id="KW-0443">Lipid metabolism</keyword>
<evidence type="ECO:0000313" key="13">
    <source>
        <dbReference type="Proteomes" id="UP000024547"/>
    </source>
</evidence>
<feature type="active site" description="Proton acceptor" evidence="9">
    <location>
        <position position="473"/>
    </location>
</feature>